<evidence type="ECO:0000259" key="6">
    <source>
        <dbReference type="Pfam" id="PF00288"/>
    </source>
</evidence>
<sequence>MIASRTPLRISFCGGGTDFKDYYARHGGAVLSTAIDQYVYLIANKRFEKGIRLGYSQTEIIDRRQQVRHPLFNACMKAAGIDSGIELLSLADIPSKGSGLGSSSSFAVGLLNVLHAYQGKKKPARSLAEQACHVEIGLLREPIGKQDQYIAAYGGFKHITFNSDESVFVQPVICKPHIFQELQKNLLLFYTGISQRSHEVLHEQRRNSHAKKGTLSEMARLAKDLRDSLNEGALDQFGKLLHENWMLKKELSEGISSNLIDEYYEKALRSGASGGKLLGAGGRGFLLMYCEEANQQKVCDSLQEMRKVDFAFE</sequence>
<evidence type="ECO:0000259" key="7">
    <source>
        <dbReference type="Pfam" id="PF08544"/>
    </source>
</evidence>
<dbReference type="PRINTS" id="PR00960">
    <property type="entry name" value="LMBPPROTEIN"/>
</dbReference>
<dbReference type="InterPro" id="IPR036554">
    <property type="entry name" value="GHMP_kinase_C_sf"/>
</dbReference>
<dbReference type="EMBL" id="DUGH01000033">
    <property type="protein sequence ID" value="HIH16036.1"/>
    <property type="molecule type" value="Genomic_DNA"/>
</dbReference>
<dbReference type="InterPro" id="IPR001174">
    <property type="entry name" value="HddA/FKP"/>
</dbReference>
<protein>
    <submittedName>
        <fullName evidence="8">GHMP kinase</fullName>
    </submittedName>
</protein>
<dbReference type="PANTHER" id="PTHR32463:SF0">
    <property type="entry name" value="L-FUCOSE KINASE"/>
    <property type="match status" value="1"/>
</dbReference>
<proteinExistence type="inferred from homology"/>
<keyword evidence="1" id="KW-0808">Transferase</keyword>
<keyword evidence="3 8" id="KW-0418">Kinase</keyword>
<dbReference type="InterPro" id="IPR014606">
    <property type="entry name" value="Heptose_7-P_kinase"/>
</dbReference>
<dbReference type="Proteomes" id="UP000564964">
    <property type="component" value="Unassembled WGS sequence"/>
</dbReference>
<dbReference type="InterPro" id="IPR006204">
    <property type="entry name" value="GHMP_kinase_N_dom"/>
</dbReference>
<comment type="similarity">
    <text evidence="5">Belongs to the GHMP kinase family.</text>
</comment>
<keyword evidence="2" id="KW-0547">Nucleotide-binding</keyword>
<dbReference type="InterPro" id="IPR052203">
    <property type="entry name" value="GHMP_Kinase-Related"/>
</dbReference>
<dbReference type="Gene3D" id="3.30.230.120">
    <property type="match status" value="1"/>
</dbReference>
<dbReference type="PANTHER" id="PTHR32463">
    <property type="entry name" value="L-FUCOSE KINASE"/>
    <property type="match status" value="1"/>
</dbReference>
<dbReference type="GO" id="GO:0042352">
    <property type="term" value="P:GDP-L-fucose salvage"/>
    <property type="evidence" value="ECO:0007669"/>
    <property type="project" value="TreeGrafter"/>
</dbReference>
<evidence type="ECO:0000256" key="2">
    <source>
        <dbReference type="ARBA" id="ARBA00022741"/>
    </source>
</evidence>
<organism evidence="8 9">
    <name type="scientific">Candidatus Iainarchaeum sp</name>
    <dbReference type="NCBI Taxonomy" id="3101447"/>
    <lineage>
        <taxon>Archaea</taxon>
        <taxon>Candidatus Iainarchaeota</taxon>
        <taxon>Candidatus Iainarchaeia</taxon>
        <taxon>Candidatus Iainarchaeales</taxon>
        <taxon>Candidatus Iainarchaeaceae</taxon>
        <taxon>Candidatus Iainarchaeum</taxon>
    </lineage>
</organism>
<dbReference type="Pfam" id="PF00288">
    <property type="entry name" value="GHMP_kinases_N"/>
    <property type="match status" value="1"/>
</dbReference>
<feature type="non-terminal residue" evidence="8">
    <location>
        <position position="313"/>
    </location>
</feature>
<dbReference type="GO" id="GO:0005524">
    <property type="term" value="F:ATP binding"/>
    <property type="evidence" value="ECO:0007669"/>
    <property type="project" value="UniProtKB-KW"/>
</dbReference>
<gene>
    <name evidence="8" type="ORF">HA252_01380</name>
</gene>
<keyword evidence="4" id="KW-0067">ATP-binding</keyword>
<evidence type="ECO:0000256" key="1">
    <source>
        <dbReference type="ARBA" id="ARBA00022679"/>
    </source>
</evidence>
<evidence type="ECO:0000256" key="3">
    <source>
        <dbReference type="ARBA" id="ARBA00022777"/>
    </source>
</evidence>
<reference evidence="9" key="1">
    <citation type="journal article" date="2020" name="bioRxiv">
        <title>A rank-normalized archaeal taxonomy based on genome phylogeny resolves widespread incomplete and uneven classifications.</title>
        <authorList>
            <person name="Rinke C."/>
            <person name="Chuvochina M."/>
            <person name="Mussig A.J."/>
            <person name="Chaumeil P.-A."/>
            <person name="Waite D.W."/>
            <person name="Whitman W.B."/>
            <person name="Parks D.H."/>
            <person name="Hugenholtz P."/>
        </authorList>
    </citation>
    <scope>NUCLEOTIDE SEQUENCE [LARGE SCALE GENOMIC DNA]</scope>
</reference>
<dbReference type="GO" id="GO:0050201">
    <property type="term" value="F:fucokinase activity"/>
    <property type="evidence" value="ECO:0007669"/>
    <property type="project" value="TreeGrafter"/>
</dbReference>
<dbReference type="AlphaFoldDB" id="A0A7J4JLA5"/>
<dbReference type="InterPro" id="IPR013750">
    <property type="entry name" value="GHMP_kinase_C_dom"/>
</dbReference>
<comment type="caution">
    <text evidence="8">The sequence shown here is derived from an EMBL/GenBank/DDBJ whole genome shotgun (WGS) entry which is preliminary data.</text>
</comment>
<name>A0A7J4JLA5_9ARCH</name>
<dbReference type="PIRSF" id="PIRSF036406">
    <property type="entry name" value="Hept_kin"/>
    <property type="match status" value="1"/>
</dbReference>
<evidence type="ECO:0000256" key="5">
    <source>
        <dbReference type="ARBA" id="ARBA00038121"/>
    </source>
</evidence>
<dbReference type="SUPFAM" id="SSF54211">
    <property type="entry name" value="Ribosomal protein S5 domain 2-like"/>
    <property type="match status" value="1"/>
</dbReference>
<dbReference type="Pfam" id="PF08544">
    <property type="entry name" value="GHMP_kinases_C"/>
    <property type="match status" value="1"/>
</dbReference>
<feature type="domain" description="GHMP kinase C-terminal" evidence="7">
    <location>
        <begin position="226"/>
        <end position="304"/>
    </location>
</feature>
<evidence type="ECO:0000313" key="8">
    <source>
        <dbReference type="EMBL" id="HIH16036.1"/>
    </source>
</evidence>
<dbReference type="InterPro" id="IPR020568">
    <property type="entry name" value="Ribosomal_Su5_D2-typ_SF"/>
</dbReference>
<evidence type="ECO:0000256" key="4">
    <source>
        <dbReference type="ARBA" id="ARBA00022840"/>
    </source>
</evidence>
<evidence type="ECO:0000313" key="9">
    <source>
        <dbReference type="Proteomes" id="UP000564964"/>
    </source>
</evidence>
<accession>A0A7J4JLA5</accession>
<feature type="domain" description="GHMP kinase N-terminal" evidence="6">
    <location>
        <begin position="74"/>
        <end position="155"/>
    </location>
</feature>
<dbReference type="SUPFAM" id="SSF55060">
    <property type="entry name" value="GHMP Kinase, C-terminal domain"/>
    <property type="match status" value="1"/>
</dbReference>